<feature type="domain" description="Aldehyde dehydrogenase" evidence="3">
    <location>
        <begin position="10"/>
        <end position="73"/>
    </location>
</feature>
<evidence type="ECO:0000313" key="4">
    <source>
        <dbReference type="EMBL" id="GGN33951.1"/>
    </source>
</evidence>
<dbReference type="InterPro" id="IPR015590">
    <property type="entry name" value="Aldehyde_DH_dom"/>
</dbReference>
<evidence type="ECO:0000256" key="2">
    <source>
        <dbReference type="SAM" id="MobiDB-lite"/>
    </source>
</evidence>
<dbReference type="InterPro" id="IPR016162">
    <property type="entry name" value="Ald_DH_N"/>
</dbReference>
<dbReference type="Gene3D" id="3.40.605.10">
    <property type="entry name" value="Aldehyde Dehydrogenase, Chain A, domain 1"/>
    <property type="match status" value="1"/>
</dbReference>
<keyword evidence="5" id="KW-1185">Reference proteome</keyword>
<gene>
    <name evidence="4" type="ORF">GCM10011578_074220</name>
</gene>
<sequence length="74" mass="7488">MKPYTWDGRAAALAHGSEFGLGTAARTADRDRAVSVAGRVGDGTIGVNACGHDSDSPFGGRGASDLDRALGPED</sequence>
<dbReference type="InterPro" id="IPR016161">
    <property type="entry name" value="Ald_DH/histidinol_DH"/>
</dbReference>
<name>A0A918CV91_9ACTN</name>
<protein>
    <recommendedName>
        <fullName evidence="3">Aldehyde dehydrogenase domain-containing protein</fullName>
    </recommendedName>
</protein>
<reference evidence="4" key="1">
    <citation type="journal article" date="2014" name="Int. J. Syst. Evol. Microbiol.">
        <title>Complete genome sequence of Corynebacterium casei LMG S-19264T (=DSM 44701T), isolated from a smear-ripened cheese.</title>
        <authorList>
            <consortium name="US DOE Joint Genome Institute (JGI-PGF)"/>
            <person name="Walter F."/>
            <person name="Albersmeier A."/>
            <person name="Kalinowski J."/>
            <person name="Ruckert C."/>
        </authorList>
    </citation>
    <scope>NUCLEOTIDE SEQUENCE</scope>
    <source>
        <strain evidence="4">CGMCC 4.7110</strain>
    </source>
</reference>
<dbReference type="Pfam" id="PF00171">
    <property type="entry name" value="Aldedh"/>
    <property type="match status" value="1"/>
</dbReference>
<feature type="region of interest" description="Disordered" evidence="2">
    <location>
        <begin position="48"/>
        <end position="74"/>
    </location>
</feature>
<evidence type="ECO:0000313" key="5">
    <source>
        <dbReference type="Proteomes" id="UP000653411"/>
    </source>
</evidence>
<dbReference type="SUPFAM" id="SSF53720">
    <property type="entry name" value="ALDH-like"/>
    <property type="match status" value="1"/>
</dbReference>
<dbReference type="EMBL" id="BMML01000022">
    <property type="protein sequence ID" value="GGN33951.1"/>
    <property type="molecule type" value="Genomic_DNA"/>
</dbReference>
<comment type="caution">
    <text evidence="4">The sequence shown here is derived from an EMBL/GenBank/DDBJ whole genome shotgun (WGS) entry which is preliminary data.</text>
</comment>
<dbReference type="Gene3D" id="3.40.309.10">
    <property type="entry name" value="Aldehyde Dehydrogenase, Chain A, domain 2"/>
    <property type="match status" value="1"/>
</dbReference>
<keyword evidence="1" id="KW-0560">Oxidoreductase</keyword>
<proteinExistence type="predicted"/>
<dbReference type="Proteomes" id="UP000653411">
    <property type="component" value="Unassembled WGS sequence"/>
</dbReference>
<dbReference type="InterPro" id="IPR016163">
    <property type="entry name" value="Ald_DH_C"/>
</dbReference>
<feature type="compositionally biased region" description="Basic and acidic residues" evidence="2">
    <location>
        <begin position="64"/>
        <end position="74"/>
    </location>
</feature>
<dbReference type="GO" id="GO:0016620">
    <property type="term" value="F:oxidoreductase activity, acting on the aldehyde or oxo group of donors, NAD or NADP as acceptor"/>
    <property type="evidence" value="ECO:0007669"/>
    <property type="project" value="InterPro"/>
</dbReference>
<dbReference type="AlphaFoldDB" id="A0A918CV91"/>
<dbReference type="RefSeq" id="WP_189267298.1">
    <property type="nucleotide sequence ID" value="NZ_BMML01000022.1"/>
</dbReference>
<accession>A0A918CV91</accession>
<evidence type="ECO:0000256" key="1">
    <source>
        <dbReference type="ARBA" id="ARBA00023002"/>
    </source>
</evidence>
<organism evidence="4 5">
    <name type="scientific">Streptomyces fuscichromogenes</name>
    <dbReference type="NCBI Taxonomy" id="1324013"/>
    <lineage>
        <taxon>Bacteria</taxon>
        <taxon>Bacillati</taxon>
        <taxon>Actinomycetota</taxon>
        <taxon>Actinomycetes</taxon>
        <taxon>Kitasatosporales</taxon>
        <taxon>Streptomycetaceae</taxon>
        <taxon>Streptomyces</taxon>
    </lineage>
</organism>
<evidence type="ECO:0000259" key="3">
    <source>
        <dbReference type="Pfam" id="PF00171"/>
    </source>
</evidence>
<reference evidence="4" key="2">
    <citation type="submission" date="2020-09" db="EMBL/GenBank/DDBJ databases">
        <authorList>
            <person name="Sun Q."/>
            <person name="Zhou Y."/>
        </authorList>
    </citation>
    <scope>NUCLEOTIDE SEQUENCE</scope>
    <source>
        <strain evidence="4">CGMCC 4.7110</strain>
    </source>
</reference>